<dbReference type="Pfam" id="PF03980">
    <property type="entry name" value="Nnf1"/>
    <property type="match status" value="1"/>
</dbReference>
<keyword evidence="9" id="KW-0137">Centromere</keyword>
<dbReference type="OMA" id="CKERCIS"/>
<keyword evidence="13" id="KW-1185">Reference proteome</keyword>
<dbReference type="KEGG" id="ddi:DDB_G0279531"/>
<dbReference type="SMR" id="Q54WN4"/>
<dbReference type="GO" id="GO:0051301">
    <property type="term" value="P:cell division"/>
    <property type="evidence" value="ECO:0007669"/>
    <property type="project" value="UniProtKB-KW"/>
</dbReference>
<evidence type="ECO:0000256" key="7">
    <source>
        <dbReference type="ARBA" id="ARBA00023242"/>
    </source>
</evidence>
<keyword evidence="6" id="KW-0995">Kinetochore</keyword>
<dbReference type="InterPro" id="IPR007128">
    <property type="entry name" value="PMF1/Nnf1"/>
</dbReference>
<keyword evidence="7" id="KW-0539">Nucleus</keyword>
<keyword evidence="3" id="KW-0158">Chromosome</keyword>
<dbReference type="PaxDb" id="44689-DDB0205827"/>
<proteinExistence type="predicted"/>
<reference evidence="12 13" key="1">
    <citation type="journal article" date="2005" name="Nature">
        <title>The genome of the social amoeba Dictyostelium discoideum.</title>
        <authorList>
            <consortium name="The Dictyostelium discoideum Sequencing Consortium"/>
            <person name="Eichinger L."/>
            <person name="Pachebat J.A."/>
            <person name="Glockner G."/>
            <person name="Rajandream M.A."/>
            <person name="Sucgang R."/>
            <person name="Berriman M."/>
            <person name="Song J."/>
            <person name="Olsen R."/>
            <person name="Szafranski K."/>
            <person name="Xu Q."/>
            <person name="Tunggal B."/>
            <person name="Kummerfeld S."/>
            <person name="Madera M."/>
            <person name="Konfortov B.A."/>
            <person name="Rivero F."/>
            <person name="Bankier A.T."/>
            <person name="Lehmann R."/>
            <person name="Hamlin N."/>
            <person name="Davies R."/>
            <person name="Gaudet P."/>
            <person name="Fey P."/>
            <person name="Pilcher K."/>
            <person name="Chen G."/>
            <person name="Saunders D."/>
            <person name="Sodergren E."/>
            <person name="Davis P."/>
            <person name="Kerhornou A."/>
            <person name="Nie X."/>
            <person name="Hall N."/>
            <person name="Anjard C."/>
            <person name="Hemphill L."/>
            <person name="Bason N."/>
            <person name="Farbrother P."/>
            <person name="Desany B."/>
            <person name="Just E."/>
            <person name="Morio T."/>
            <person name="Rost R."/>
            <person name="Churcher C."/>
            <person name="Cooper J."/>
            <person name="Haydock S."/>
            <person name="van Driessche N."/>
            <person name="Cronin A."/>
            <person name="Goodhead I."/>
            <person name="Muzny D."/>
            <person name="Mourier T."/>
            <person name="Pain A."/>
            <person name="Lu M."/>
            <person name="Harper D."/>
            <person name="Lindsay R."/>
            <person name="Hauser H."/>
            <person name="James K."/>
            <person name="Quiles M."/>
            <person name="Madan Babu M."/>
            <person name="Saito T."/>
            <person name="Buchrieser C."/>
            <person name="Wardroper A."/>
            <person name="Felder M."/>
            <person name="Thangavelu M."/>
            <person name="Johnson D."/>
            <person name="Knights A."/>
            <person name="Loulseged H."/>
            <person name="Mungall K."/>
            <person name="Oliver K."/>
            <person name="Price C."/>
            <person name="Quail M.A."/>
            <person name="Urushihara H."/>
            <person name="Hernandez J."/>
            <person name="Rabbinowitsch E."/>
            <person name="Steffen D."/>
            <person name="Sanders M."/>
            <person name="Ma J."/>
            <person name="Kohara Y."/>
            <person name="Sharp S."/>
            <person name="Simmonds M."/>
            <person name="Spiegler S."/>
            <person name="Tivey A."/>
            <person name="Sugano S."/>
            <person name="White B."/>
            <person name="Walker D."/>
            <person name="Woodward J."/>
            <person name="Winckler T."/>
            <person name="Tanaka Y."/>
            <person name="Shaulsky G."/>
            <person name="Schleicher M."/>
            <person name="Weinstock G."/>
            <person name="Rosenthal A."/>
            <person name="Cox E.C."/>
            <person name="Chisholm R.L."/>
            <person name="Gibbs R."/>
            <person name="Loomis W.F."/>
            <person name="Platzer M."/>
            <person name="Kay R.R."/>
            <person name="Williams J."/>
            <person name="Dear P.H."/>
            <person name="Noegel A.A."/>
            <person name="Barrell B."/>
            <person name="Kuspa A."/>
        </authorList>
    </citation>
    <scope>NUCLEOTIDE SEQUENCE [LARGE SCALE GENOMIC DNA]</scope>
    <source>
        <strain evidence="12 13">AX4</strain>
    </source>
</reference>
<dbReference type="GO" id="GO:0007059">
    <property type="term" value="P:chromosome segregation"/>
    <property type="evidence" value="ECO:0000318"/>
    <property type="project" value="GO_Central"/>
</dbReference>
<dbReference type="HOGENOM" id="CLU_1196729_0_0_1"/>
<evidence type="ECO:0000256" key="9">
    <source>
        <dbReference type="ARBA" id="ARBA00023328"/>
    </source>
</evidence>
<evidence type="ECO:0000256" key="10">
    <source>
        <dbReference type="SAM" id="Coils"/>
    </source>
</evidence>
<dbReference type="EMBL" id="AAFI02000031">
    <property type="protein sequence ID" value="EAL67704.1"/>
    <property type="molecule type" value="Genomic_DNA"/>
</dbReference>
<evidence type="ECO:0000256" key="3">
    <source>
        <dbReference type="ARBA" id="ARBA00022454"/>
    </source>
</evidence>
<name>Q54WN4_DICDI</name>
<dbReference type="GO" id="GO:0000444">
    <property type="term" value="C:MIS12/MIND type complex"/>
    <property type="evidence" value="ECO:0000318"/>
    <property type="project" value="GO_Central"/>
</dbReference>
<evidence type="ECO:0000256" key="5">
    <source>
        <dbReference type="ARBA" id="ARBA00022776"/>
    </source>
</evidence>
<evidence type="ECO:0000313" key="12">
    <source>
        <dbReference type="EMBL" id="EAL67704.1"/>
    </source>
</evidence>
<dbReference type="RefSeq" id="XP_641683.1">
    <property type="nucleotide sequence ID" value="XM_636591.1"/>
</dbReference>
<keyword evidence="4" id="KW-0132">Cell division</keyword>
<keyword evidence="10" id="KW-0175">Coiled coil</keyword>
<comment type="caution">
    <text evidence="12">The sequence shown here is derived from an EMBL/GenBank/DDBJ whole genome shotgun (WGS) entry which is preliminary data.</text>
</comment>
<feature type="region of interest" description="Disordered" evidence="11">
    <location>
        <begin position="1"/>
        <end position="24"/>
    </location>
</feature>
<evidence type="ECO:0000256" key="2">
    <source>
        <dbReference type="ARBA" id="ARBA00004629"/>
    </source>
</evidence>
<dbReference type="PANTHER" id="PTHR15459">
    <property type="entry name" value="POLYAMINE-MODULATED FACTOR 1"/>
    <property type="match status" value="1"/>
</dbReference>
<dbReference type="Proteomes" id="UP000002195">
    <property type="component" value="Unassembled WGS sequence"/>
</dbReference>
<keyword evidence="5" id="KW-0498">Mitosis</keyword>
<feature type="compositionally biased region" description="Low complexity" evidence="11">
    <location>
        <begin position="1"/>
        <end position="17"/>
    </location>
</feature>
<evidence type="ECO:0000313" key="13">
    <source>
        <dbReference type="Proteomes" id="UP000002195"/>
    </source>
</evidence>
<protein>
    <submittedName>
        <fullName evidence="12">Uncharacterized protein</fullName>
    </submittedName>
</protein>
<dbReference type="AlphaFoldDB" id="Q54WN4"/>
<evidence type="ECO:0000256" key="8">
    <source>
        <dbReference type="ARBA" id="ARBA00023306"/>
    </source>
</evidence>
<dbReference type="InParanoid" id="Q54WN4"/>
<accession>Q54WN4</accession>
<organism evidence="12 13">
    <name type="scientific">Dictyostelium discoideum</name>
    <name type="common">Social amoeba</name>
    <dbReference type="NCBI Taxonomy" id="44689"/>
    <lineage>
        <taxon>Eukaryota</taxon>
        <taxon>Amoebozoa</taxon>
        <taxon>Evosea</taxon>
        <taxon>Eumycetozoa</taxon>
        <taxon>Dictyostelia</taxon>
        <taxon>Dictyosteliales</taxon>
        <taxon>Dictyosteliaceae</taxon>
        <taxon>Dictyostelium</taxon>
    </lineage>
</organism>
<dbReference type="GeneID" id="8622091"/>
<sequence length="232" mass="27050">MNNNNSNNNNNNNNNNNDKTSNNTIEKTTTLNVDYDKGILNLEIGESDILKCISGEIEGIRMIKLRMFHDLVIDKSLSELPFQKFYDCYSSLNNNNLNTKSFLSYLYTNVFQTLSERIKSDFQLICQERQISIRLSELERLLREQPTILNDKRAPPSSIINPEEQIMSQIIDLKMTERERLLKIYQNLLNENKKIKRQETDLEKQKTVLVDQINTKIENIKKIVDLSVSLDS</sequence>
<comment type="subcellular location">
    <subcellularLocation>
        <location evidence="2">Chromosome</location>
        <location evidence="2">Centromere</location>
        <location evidence="2">Kinetochore</location>
    </subcellularLocation>
    <subcellularLocation>
        <location evidence="1">Nucleus</location>
    </subcellularLocation>
</comment>
<evidence type="ECO:0000256" key="6">
    <source>
        <dbReference type="ARBA" id="ARBA00022838"/>
    </source>
</evidence>
<evidence type="ECO:0000256" key="1">
    <source>
        <dbReference type="ARBA" id="ARBA00004123"/>
    </source>
</evidence>
<dbReference type="GO" id="GO:0005634">
    <property type="term" value="C:nucleus"/>
    <property type="evidence" value="ECO:0007669"/>
    <property type="project" value="UniProtKB-SubCell"/>
</dbReference>
<feature type="coiled-coil region" evidence="10">
    <location>
        <begin position="178"/>
        <end position="205"/>
    </location>
</feature>
<dbReference type="PANTHER" id="PTHR15459:SF3">
    <property type="entry name" value="POLYAMINE-MODULATED FACTOR 1"/>
    <property type="match status" value="1"/>
</dbReference>
<dbReference type="VEuPathDB" id="AmoebaDB:DDB_G0279531"/>
<evidence type="ECO:0000256" key="4">
    <source>
        <dbReference type="ARBA" id="ARBA00022618"/>
    </source>
</evidence>
<keyword evidence="8" id="KW-0131">Cell cycle</keyword>
<dbReference type="eggNOG" id="ENOG502RC60">
    <property type="taxonomic scope" value="Eukaryota"/>
</dbReference>
<evidence type="ECO:0000256" key="11">
    <source>
        <dbReference type="SAM" id="MobiDB-lite"/>
    </source>
</evidence>
<gene>
    <name evidence="12" type="ORF">DDB_G0279531</name>
</gene>
<dbReference type="dictyBase" id="DDB_G0279531"/>